<accession>X1EJ59</accession>
<proteinExistence type="predicted"/>
<feature type="non-terminal residue" evidence="2">
    <location>
        <position position="80"/>
    </location>
</feature>
<dbReference type="Pfam" id="PF06177">
    <property type="entry name" value="QueT"/>
    <property type="match status" value="1"/>
</dbReference>
<feature type="transmembrane region" description="Helical" evidence="1">
    <location>
        <begin position="23"/>
        <end position="43"/>
    </location>
</feature>
<dbReference type="EMBL" id="BART01035766">
    <property type="protein sequence ID" value="GAH17154.1"/>
    <property type="molecule type" value="Genomic_DNA"/>
</dbReference>
<protein>
    <submittedName>
        <fullName evidence="2">Uncharacterized protein</fullName>
    </submittedName>
</protein>
<keyword evidence="1" id="KW-0812">Transmembrane</keyword>
<keyword evidence="1" id="KW-1133">Transmembrane helix</keyword>
<gene>
    <name evidence="2" type="ORF">S01H4_60597</name>
</gene>
<keyword evidence="1" id="KW-0472">Membrane</keyword>
<comment type="caution">
    <text evidence="2">The sequence shown here is derived from an EMBL/GenBank/DDBJ whole genome shotgun (WGS) entry which is preliminary data.</text>
</comment>
<name>X1EJ59_9ZZZZ</name>
<sequence length="80" mass="8589">MVVSVITYIKKPGEIMNSNSKRIAVIAIFASLYTITVGIFAFMSFTPFQARLADALLPLSMIFGIPSIVGFGLGALVSNF</sequence>
<dbReference type="InterPro" id="IPR010387">
    <property type="entry name" value="QueT"/>
</dbReference>
<organism evidence="2">
    <name type="scientific">marine sediment metagenome</name>
    <dbReference type="NCBI Taxonomy" id="412755"/>
    <lineage>
        <taxon>unclassified sequences</taxon>
        <taxon>metagenomes</taxon>
        <taxon>ecological metagenomes</taxon>
    </lineage>
</organism>
<reference evidence="2" key="1">
    <citation type="journal article" date="2014" name="Front. Microbiol.">
        <title>High frequency of phylogenetically diverse reductive dehalogenase-homologous genes in deep subseafloor sedimentary metagenomes.</title>
        <authorList>
            <person name="Kawai M."/>
            <person name="Futagami T."/>
            <person name="Toyoda A."/>
            <person name="Takaki Y."/>
            <person name="Nishi S."/>
            <person name="Hori S."/>
            <person name="Arai W."/>
            <person name="Tsubouchi T."/>
            <person name="Morono Y."/>
            <person name="Uchiyama I."/>
            <person name="Ito T."/>
            <person name="Fujiyama A."/>
            <person name="Inagaki F."/>
            <person name="Takami H."/>
        </authorList>
    </citation>
    <scope>NUCLEOTIDE SEQUENCE</scope>
    <source>
        <strain evidence="2">Expedition CK06-06</strain>
    </source>
</reference>
<dbReference type="AlphaFoldDB" id="X1EJ59"/>
<evidence type="ECO:0000256" key="1">
    <source>
        <dbReference type="SAM" id="Phobius"/>
    </source>
</evidence>
<evidence type="ECO:0000313" key="2">
    <source>
        <dbReference type="EMBL" id="GAH17154.1"/>
    </source>
</evidence>
<feature type="transmembrane region" description="Helical" evidence="1">
    <location>
        <begin position="55"/>
        <end position="77"/>
    </location>
</feature>